<evidence type="ECO:0000259" key="5">
    <source>
        <dbReference type="PROSITE" id="PS50048"/>
    </source>
</evidence>
<feature type="region of interest" description="Disordered" evidence="4">
    <location>
        <begin position="87"/>
        <end position="114"/>
    </location>
</feature>
<dbReference type="PROSITE" id="PS50048">
    <property type="entry name" value="ZN2_CY6_FUNGAL_2"/>
    <property type="match status" value="1"/>
</dbReference>
<dbReference type="GO" id="GO:0006351">
    <property type="term" value="P:DNA-templated transcription"/>
    <property type="evidence" value="ECO:0007669"/>
    <property type="project" value="InterPro"/>
</dbReference>
<evidence type="ECO:0000256" key="3">
    <source>
        <dbReference type="ARBA" id="ARBA00023242"/>
    </source>
</evidence>
<feature type="compositionally biased region" description="Low complexity" evidence="4">
    <location>
        <begin position="90"/>
        <end position="106"/>
    </location>
</feature>
<evidence type="ECO:0000256" key="4">
    <source>
        <dbReference type="SAM" id="MobiDB-lite"/>
    </source>
</evidence>
<name>A0A162PG68_COLIC</name>
<gene>
    <name evidence="6" type="ORF">CI238_01675</name>
</gene>
<feature type="compositionally biased region" description="Polar residues" evidence="4">
    <location>
        <begin position="587"/>
        <end position="599"/>
    </location>
</feature>
<keyword evidence="2" id="KW-0479">Metal-binding</keyword>
<reference evidence="6 7" key="1">
    <citation type="submission" date="2015-06" db="EMBL/GenBank/DDBJ databases">
        <title>Survival trade-offs in plant roots during colonization by closely related pathogenic and mutualistic fungi.</title>
        <authorList>
            <person name="Hacquard S."/>
            <person name="Kracher B."/>
            <person name="Hiruma K."/>
            <person name="Weinman A."/>
            <person name="Muench P."/>
            <person name="Garrido Oter R."/>
            <person name="Ver Loren van Themaat E."/>
            <person name="Dallerey J.-F."/>
            <person name="Damm U."/>
            <person name="Henrissat B."/>
            <person name="Lespinet O."/>
            <person name="Thon M."/>
            <person name="Kemen E."/>
            <person name="McHardy A.C."/>
            <person name="Schulze-Lefert P."/>
            <person name="O'Connell R.J."/>
        </authorList>
    </citation>
    <scope>NUCLEOTIDE SEQUENCE [LARGE SCALE GENOMIC DNA]</scope>
    <source>
        <strain evidence="6 7">MAFF 238704</strain>
    </source>
</reference>
<feature type="compositionally biased region" description="Acidic residues" evidence="4">
    <location>
        <begin position="770"/>
        <end position="783"/>
    </location>
</feature>
<dbReference type="InterPro" id="IPR001138">
    <property type="entry name" value="Zn2Cys6_DnaBD"/>
</dbReference>
<feature type="region of interest" description="Disordered" evidence="4">
    <location>
        <begin position="257"/>
        <end position="301"/>
    </location>
</feature>
<dbReference type="InterPro" id="IPR050613">
    <property type="entry name" value="Sec_Metabolite_Reg"/>
</dbReference>
<dbReference type="PANTHER" id="PTHR31001:SF50">
    <property type="entry name" value="ZN(II)2CYS6 TRANSCRIPTION FACTOR (EUROFUNG)"/>
    <property type="match status" value="1"/>
</dbReference>
<dbReference type="Pfam" id="PF04082">
    <property type="entry name" value="Fungal_trans"/>
    <property type="match status" value="1"/>
</dbReference>
<dbReference type="GO" id="GO:0003677">
    <property type="term" value="F:DNA binding"/>
    <property type="evidence" value="ECO:0007669"/>
    <property type="project" value="InterPro"/>
</dbReference>
<dbReference type="GO" id="GO:0005634">
    <property type="term" value="C:nucleus"/>
    <property type="evidence" value="ECO:0007669"/>
    <property type="project" value="UniProtKB-SubCell"/>
</dbReference>
<dbReference type="Gene3D" id="4.10.240.10">
    <property type="entry name" value="Zn(2)-C6 fungal-type DNA-binding domain"/>
    <property type="match status" value="1"/>
</dbReference>
<dbReference type="AlphaFoldDB" id="A0A162PG68"/>
<evidence type="ECO:0000313" key="7">
    <source>
        <dbReference type="Proteomes" id="UP000076584"/>
    </source>
</evidence>
<feature type="domain" description="Zn(2)-C6 fungal-type" evidence="5">
    <location>
        <begin position="117"/>
        <end position="147"/>
    </location>
</feature>
<dbReference type="Proteomes" id="UP000076584">
    <property type="component" value="Unassembled WGS sequence"/>
</dbReference>
<dbReference type="InterPro" id="IPR036864">
    <property type="entry name" value="Zn2-C6_fun-type_DNA-bd_sf"/>
</dbReference>
<keyword evidence="3" id="KW-0539">Nucleus</keyword>
<dbReference type="CDD" id="cd00067">
    <property type="entry name" value="GAL4"/>
    <property type="match status" value="1"/>
</dbReference>
<dbReference type="SMART" id="SM00906">
    <property type="entry name" value="Fungal_trans"/>
    <property type="match status" value="1"/>
</dbReference>
<evidence type="ECO:0000313" key="6">
    <source>
        <dbReference type="EMBL" id="KZL87108.1"/>
    </source>
</evidence>
<evidence type="ECO:0000256" key="2">
    <source>
        <dbReference type="ARBA" id="ARBA00022723"/>
    </source>
</evidence>
<dbReference type="GO" id="GO:0008270">
    <property type="term" value="F:zinc ion binding"/>
    <property type="evidence" value="ECO:0007669"/>
    <property type="project" value="InterPro"/>
</dbReference>
<dbReference type="InterPro" id="IPR007219">
    <property type="entry name" value="XnlR_reg_dom"/>
</dbReference>
<dbReference type="STRING" id="1573173.A0A162PG68"/>
<keyword evidence="7" id="KW-1185">Reference proteome</keyword>
<feature type="non-terminal residue" evidence="6">
    <location>
        <position position="1"/>
    </location>
</feature>
<dbReference type="SMART" id="SM00066">
    <property type="entry name" value="GAL4"/>
    <property type="match status" value="1"/>
</dbReference>
<dbReference type="GO" id="GO:0000981">
    <property type="term" value="F:DNA-binding transcription factor activity, RNA polymerase II-specific"/>
    <property type="evidence" value="ECO:0007669"/>
    <property type="project" value="InterPro"/>
</dbReference>
<dbReference type="EMBL" id="LFIW01000334">
    <property type="protein sequence ID" value="KZL87108.1"/>
    <property type="molecule type" value="Genomic_DNA"/>
</dbReference>
<accession>A0A162PG68</accession>
<dbReference type="Pfam" id="PF00172">
    <property type="entry name" value="Zn_clus"/>
    <property type="match status" value="1"/>
</dbReference>
<dbReference type="PROSITE" id="PS00463">
    <property type="entry name" value="ZN2_CY6_FUNGAL_1"/>
    <property type="match status" value="1"/>
</dbReference>
<feature type="region of interest" description="Disordered" evidence="4">
    <location>
        <begin position="582"/>
        <end position="604"/>
    </location>
</feature>
<feature type="region of interest" description="Disordered" evidence="4">
    <location>
        <begin position="200"/>
        <end position="235"/>
    </location>
</feature>
<comment type="subcellular location">
    <subcellularLocation>
        <location evidence="1">Nucleus</location>
    </subcellularLocation>
</comment>
<organism evidence="6 7">
    <name type="scientific">Colletotrichum incanum</name>
    <name type="common">Soybean anthracnose fungus</name>
    <dbReference type="NCBI Taxonomy" id="1573173"/>
    <lineage>
        <taxon>Eukaryota</taxon>
        <taxon>Fungi</taxon>
        <taxon>Dikarya</taxon>
        <taxon>Ascomycota</taxon>
        <taxon>Pezizomycotina</taxon>
        <taxon>Sordariomycetes</taxon>
        <taxon>Hypocreomycetidae</taxon>
        <taxon>Glomerellales</taxon>
        <taxon>Glomerellaceae</taxon>
        <taxon>Colletotrichum</taxon>
        <taxon>Colletotrichum spaethianum species complex</taxon>
    </lineage>
</organism>
<feature type="compositionally biased region" description="Low complexity" evidence="4">
    <location>
        <begin position="200"/>
        <end position="209"/>
    </location>
</feature>
<proteinExistence type="predicted"/>
<evidence type="ECO:0000256" key="1">
    <source>
        <dbReference type="ARBA" id="ARBA00004123"/>
    </source>
</evidence>
<sequence>LLQSRHQSRPSLFPIPTPQVNSLPNLPSRCLVPTSAGLTWSDSSLSIARGERARGDSVNLVRASGDNSTFVNVSKYSSLTLTVTKQTMTPPSSSAAAARQQPDPSSGGTSTSKQQLSCANCRHRKIKCDKLQPRCKQCERSDLDCVFPSRKRNRKPRQGRQSELLNRITRLESIVSKVDSSSLDGTGRTISGAAAASIPLSGAASAADGKSGGSVVEMSDAAPSPSVGWDPQPAPPTNYLSAEFWENLCQEVEGMRQALDQPSESEASEDEDPTTTASPESVAARGHSQGQGQTPPALSGLLSSIGCHSTEELKHPPREHILYMCRIFFSNIDPAFKVIHRPTISAELEDFANSPNKRIDAATEALFFSMYFGAITGLSHEACLANLGEERRILAQRYREGVEKALQQADFLNSTEIRTLQALTNYVCFLRSHNASRASWALIPLVVRLAQALHLHRDGVSPPLPPFEAEMRRRLWWMIVVLDIRAAEDRGTDAAIPRQSYNTRLPFNLDDDDFGPSTMTPLEDRTGPTEMTFCLCTSMSSGIFGNLRPKHPQLALDFDGSPETTTSEDEIMAHAQRLESLFGTAPPKTSGSPSQQQQQEDVRNLPASHAAVTVRIIILKMWLSAQYPFTPRAATAAAKPRVARETMLRTAVNTIELVELSTATYYDRFGWWIDSYVQWHPLAVALAELCVQTRGELVDRAWRVVDRNYNGMRDRIADTRRGTLWRPLRKLLRKARAARAEAMMGDMKLGDKKPAPAVGKETVEEKKEEYDGEEENEDVDVDAGGDREGDGVVDAGVDVHQGPSASALHPAFKLDRIGISTGNEGGSGGGGVVAPDRNATIPPTVPLPTTGTISLGTPMAIDAQPPTTDAQSMLNVPYGLALEDMEMFTGPTPLWAHPQYLINQFGIQMDAGDFAWDSSTWNEFVSDANLERSPGDD</sequence>
<dbReference type="PANTHER" id="PTHR31001">
    <property type="entry name" value="UNCHARACTERIZED TRANSCRIPTIONAL REGULATORY PROTEIN"/>
    <property type="match status" value="1"/>
</dbReference>
<feature type="region of interest" description="Disordered" evidence="4">
    <location>
        <begin position="748"/>
        <end position="786"/>
    </location>
</feature>
<protein>
    <submittedName>
        <fullName evidence="6">Fungal specific transcription factor domain-containing protein</fullName>
    </submittedName>
</protein>
<feature type="region of interest" description="Disordered" evidence="4">
    <location>
        <begin position="825"/>
        <end position="851"/>
    </location>
</feature>
<dbReference type="SUPFAM" id="SSF57701">
    <property type="entry name" value="Zn2/Cys6 DNA-binding domain"/>
    <property type="match status" value="1"/>
</dbReference>
<comment type="caution">
    <text evidence="6">The sequence shown here is derived from an EMBL/GenBank/DDBJ whole genome shotgun (WGS) entry which is preliminary data.</text>
</comment>
<dbReference type="CDD" id="cd12148">
    <property type="entry name" value="fungal_TF_MHR"/>
    <property type="match status" value="1"/>
</dbReference>